<accession>A0A165ZRZ0</accession>
<dbReference type="EMBL" id="KV426191">
    <property type="protein sequence ID" value="KZV85359.1"/>
    <property type="molecule type" value="Genomic_DNA"/>
</dbReference>
<evidence type="ECO:0000313" key="2">
    <source>
        <dbReference type="Proteomes" id="UP000077266"/>
    </source>
</evidence>
<evidence type="ECO:0000313" key="1">
    <source>
        <dbReference type="EMBL" id="KZV85359.1"/>
    </source>
</evidence>
<dbReference type="InParanoid" id="A0A165ZRZ0"/>
<name>A0A165ZRZ0_EXIGL</name>
<dbReference type="InterPro" id="IPR032675">
    <property type="entry name" value="LRR_dom_sf"/>
</dbReference>
<dbReference type="AlphaFoldDB" id="A0A165ZRZ0"/>
<reference evidence="1 2" key="1">
    <citation type="journal article" date="2016" name="Mol. Biol. Evol.">
        <title>Comparative Genomics of Early-Diverging Mushroom-Forming Fungi Provides Insights into the Origins of Lignocellulose Decay Capabilities.</title>
        <authorList>
            <person name="Nagy L.G."/>
            <person name="Riley R."/>
            <person name="Tritt A."/>
            <person name="Adam C."/>
            <person name="Daum C."/>
            <person name="Floudas D."/>
            <person name="Sun H."/>
            <person name="Yadav J.S."/>
            <person name="Pangilinan J."/>
            <person name="Larsson K.H."/>
            <person name="Matsuura K."/>
            <person name="Barry K."/>
            <person name="Labutti K."/>
            <person name="Kuo R."/>
            <person name="Ohm R.A."/>
            <person name="Bhattacharya S.S."/>
            <person name="Shirouzu T."/>
            <person name="Yoshinaga Y."/>
            <person name="Martin F.M."/>
            <person name="Grigoriev I.V."/>
            <person name="Hibbett D.S."/>
        </authorList>
    </citation>
    <scope>NUCLEOTIDE SEQUENCE [LARGE SCALE GENOMIC DNA]</scope>
    <source>
        <strain evidence="1 2">HHB12029</strain>
    </source>
</reference>
<gene>
    <name evidence="1" type="ORF">EXIGLDRAFT_261273</name>
</gene>
<dbReference type="Proteomes" id="UP000077266">
    <property type="component" value="Unassembled WGS sequence"/>
</dbReference>
<dbReference type="SUPFAM" id="SSF52047">
    <property type="entry name" value="RNI-like"/>
    <property type="match status" value="1"/>
</dbReference>
<dbReference type="Gene3D" id="3.80.10.10">
    <property type="entry name" value="Ribonuclease Inhibitor"/>
    <property type="match status" value="1"/>
</dbReference>
<evidence type="ECO:0008006" key="3">
    <source>
        <dbReference type="Google" id="ProtNLM"/>
    </source>
</evidence>
<keyword evidence="2" id="KW-1185">Reference proteome</keyword>
<proteinExistence type="predicted"/>
<protein>
    <recommendedName>
        <fullName evidence="3">RNI-like protein</fullName>
    </recommendedName>
</protein>
<sequence length="254" mass="28422">MVFGGAPRIDLSKMIYPYLQLPTPRLRHLRIYGADVNLGDAQLLPTAPVLSSINVHTLTFRAFARASLPALRELTLMAQDQMPDLTVIGTSFPHLRHLCISRFRIRNDPQTSVPPPFARLESLKVDGFDALACFSPDGLPALTHLSLTILRSPNDDSVRLPDMPVLRKLSIHGQSCWTLALSFFDHVPGVEGLVLRSTQFDRTSTPSFWTQWAQRDSVRTLPRLREITLEGAANKPVDEVTGLWEFLQARCCTP</sequence>
<organism evidence="1 2">
    <name type="scientific">Exidia glandulosa HHB12029</name>
    <dbReference type="NCBI Taxonomy" id="1314781"/>
    <lineage>
        <taxon>Eukaryota</taxon>
        <taxon>Fungi</taxon>
        <taxon>Dikarya</taxon>
        <taxon>Basidiomycota</taxon>
        <taxon>Agaricomycotina</taxon>
        <taxon>Agaricomycetes</taxon>
        <taxon>Auriculariales</taxon>
        <taxon>Exidiaceae</taxon>
        <taxon>Exidia</taxon>
    </lineage>
</organism>